<dbReference type="SUPFAM" id="SSF69989">
    <property type="entry name" value="C-terminal domain of PLC-beta"/>
    <property type="match status" value="1"/>
</dbReference>
<dbReference type="SUPFAM" id="SSF49562">
    <property type="entry name" value="C2 domain (Calcium/lipid-binding domain, CaLB)"/>
    <property type="match status" value="1"/>
</dbReference>
<evidence type="ECO:0000256" key="11">
    <source>
        <dbReference type="ARBA" id="ARBA00062585"/>
    </source>
</evidence>
<gene>
    <name evidence="20 21" type="primary">LOC111162302</name>
</gene>
<feature type="region of interest" description="Disordered" evidence="16">
    <location>
        <begin position="439"/>
        <end position="505"/>
    </location>
</feature>
<dbReference type="GeneID" id="111162302"/>
<feature type="region of interest" description="Disordered" evidence="16">
    <location>
        <begin position="833"/>
        <end position="861"/>
    </location>
</feature>
<dbReference type="SUPFAM" id="SSF50729">
    <property type="entry name" value="PH domain-like"/>
    <property type="match status" value="1"/>
</dbReference>
<dbReference type="FunFam" id="1.10.238.10:FF:000024">
    <property type="entry name" value="1-phosphatidylinositol 4,5-bisphosphate phosphodiesterase"/>
    <property type="match status" value="1"/>
</dbReference>
<dbReference type="Gene3D" id="3.20.20.190">
    <property type="entry name" value="Phosphatidylinositol (PI) phosphodiesterase"/>
    <property type="match status" value="1"/>
</dbReference>
<dbReference type="InterPro" id="IPR000909">
    <property type="entry name" value="PLipase_C_PInositol-sp_X_dom"/>
</dbReference>
<keyword evidence="8 12" id="KW-0807">Transducer</keyword>
<dbReference type="GO" id="GO:0007186">
    <property type="term" value="P:G protein-coupled receptor signaling pathway"/>
    <property type="evidence" value="ECO:0007669"/>
    <property type="project" value="TreeGrafter"/>
</dbReference>
<evidence type="ECO:0000313" key="21">
    <source>
        <dbReference type="RefSeq" id="XP_022382385.1"/>
    </source>
</evidence>
<evidence type="ECO:0000256" key="10">
    <source>
        <dbReference type="ARBA" id="ARBA00023726"/>
    </source>
</evidence>
<dbReference type="GO" id="GO:0004435">
    <property type="term" value="F:phosphatidylinositol-4,5-bisphosphate phospholipase C activity"/>
    <property type="evidence" value="ECO:0007669"/>
    <property type="project" value="UniProtKB-UniRule"/>
</dbReference>
<feature type="coiled-coil region" evidence="15">
    <location>
        <begin position="985"/>
        <end position="1028"/>
    </location>
</feature>
<dbReference type="InterPro" id="IPR028403">
    <property type="entry name" value="PLC-beta2_cat"/>
</dbReference>
<dbReference type="PIRSF" id="PIRSF000956">
    <property type="entry name" value="PLC-beta"/>
    <property type="match status" value="1"/>
</dbReference>
<dbReference type="GO" id="GO:0048015">
    <property type="term" value="P:phosphatidylinositol-mediated signaling"/>
    <property type="evidence" value="ECO:0007669"/>
    <property type="project" value="TreeGrafter"/>
</dbReference>
<feature type="compositionally biased region" description="Acidic residues" evidence="16">
    <location>
        <begin position="476"/>
        <end position="496"/>
    </location>
</feature>
<comment type="function">
    <text evidence="12">The production of the second messenger molecules diacylglycerol (DAG) and inositol 1,4,5-trisphosphate (IP3) is mediated by activated phosphatidylinositol-specific phospholipase C enzymes. In neutrophils, participates in a phospholipase C-activating N-formyl peptide-activated GPCR (G protein-coupled receptor) signaling pathway by promoting RASGRP4 activation by DAG, to promote neutrophil functional responses.</text>
</comment>
<dbReference type="Pfam" id="PF00168">
    <property type="entry name" value="C2"/>
    <property type="match status" value="1"/>
</dbReference>
<dbReference type="SMART" id="SM00239">
    <property type="entry name" value="C2"/>
    <property type="match status" value="1"/>
</dbReference>
<dbReference type="Pfam" id="PF00387">
    <property type="entry name" value="PI-PLC-Y"/>
    <property type="match status" value="1"/>
</dbReference>
<reference evidence="20 21" key="1">
    <citation type="submission" date="2025-04" db="UniProtKB">
        <authorList>
            <consortium name="RefSeq"/>
        </authorList>
    </citation>
    <scope>IDENTIFICATION</scope>
    <source>
        <tissue evidence="20 21">Blood</tissue>
    </source>
</reference>
<dbReference type="InterPro" id="IPR035892">
    <property type="entry name" value="C2_domain_sf"/>
</dbReference>
<dbReference type="GO" id="GO:0005509">
    <property type="term" value="F:calcium ion binding"/>
    <property type="evidence" value="ECO:0007669"/>
    <property type="project" value="UniProtKB-UniRule"/>
</dbReference>
<dbReference type="EC" id="3.1.4.11" evidence="12"/>
<sequence>METTIASPVILRVDPKGYYLYWTYQSKEMEFLDITSIRDTRFGKFAKIPKSQKLRDVFNMDFPDNNFLLKTLTVVSGPDMVDLTFHNFVSYKENVGKSWAEDVLALAKHPLTANASRSTFLDKILVKLKMQLNPEGKIPVKNFFQMFPADRKRVEAALSACHLPKGKNDAINPEDFPESVYKSFLMSLCPRPEIDEIFTSYHAKAKPYMTKEHLTKFINQKQRDPRLNSLLFPLARPDQVQGLIDKYEPSGINVQRGQLSPEGMVWFLCGPENSVLAQDKLLLHQDMTQPLNHYFINSSHNTYLTAGQFSGLSSAEMYRQVLLAGCRCVELDCWKGKLPDEEPIITHGFTMTTDIYFKEAIEAIAESAFKTSPYPVILSFENHVDSPRQQAKMAEYCRMTFGEMLLTEPLEKFPLKPGIPLPSPEDLRGKILIKNKKNQFSVPATPSKEPGGGAENSCPPSASVGEDPVWAGEDGAQPEEEEVEEEEEESGNLDEEELKKMQSDEGTAGLEVTAYEEMSSLVNYIQPTKFISFEFSAQKNRSYVISSFTELKAYDLLSKASVQFVDYNKRQMSRIYPKGTRMDSSNYMPQMFWNAGCQMVALNFQTMDLPMQQNMALFEFNGQSGYLLKHEFMRRPDKQFNPFSVDRIDVVVATTLSITVISGQFLSDRSVRTYVEVELFGLPGDPKRRYRTKLSPSANSINPVWKEEPFVFEKILMPELASLRVAVLEEGNKFLGHRIIPINALNSGYHHLCLHSESNLPLTMPALFVFLELKDYVPDTWADLTVALANPIKFFSAHDKKSVKLKEAMEGLPEKPFPLGSPVVRPVNGALAPTSNGSAAAGARAKEEAMKEATEPQTASPEELRELKGVVKLQRRHEKELRDLERRGARRWEELLQRGAAELAGLGPPGAGGCGGRRLGPGKGSRKKRTLQCEEAAGAAPGEGREGPEGADARARELQDRLELELLQQGEERYECILKRKAQHVAEQIAKMMELAREKQAAELKTLKETLETDTKEMKKKLEAKRLERIQAMIKVTPDKMAQERLKREINNSHIQEVVQVIKQMTENLEKHQEKLEEKQAACLEQIREMEKQFQQEVLAEYEVRMKGLEAEVKESVKACLRNCLPSEAKDKPERPYEAFRELCDQDPLTAKAGAEESHL</sequence>
<dbReference type="PANTHER" id="PTHR10336:SF10">
    <property type="entry name" value="1-PHOSPHATIDYLINOSITOL 4,5-BISPHOSPHATE PHOSPHODIESTERASE BETA-2"/>
    <property type="match status" value="1"/>
</dbReference>
<dbReference type="InterPro" id="IPR011992">
    <property type="entry name" value="EF-hand-dom_pair"/>
</dbReference>
<evidence type="ECO:0000256" key="4">
    <source>
        <dbReference type="ARBA" id="ARBA00022837"/>
    </source>
</evidence>
<comment type="subunit">
    <text evidence="11">Interacts with RAC1. Forms a complex composed of at least WDR26, a G-beta:gamma unit, and PLCB2.</text>
</comment>
<dbReference type="Pfam" id="PF17787">
    <property type="entry name" value="PH_14"/>
    <property type="match status" value="1"/>
</dbReference>
<comment type="catalytic activity">
    <reaction evidence="10">
        <text>a 1,2-diacyl-sn-glycero-3-phospho-(1D-myo-inositol) + H2O = 1D-myo-inositol 1-phosphate + a 1,2-diacyl-sn-glycerol + H(+)</text>
        <dbReference type="Rhea" id="RHEA:43484"/>
        <dbReference type="ChEBI" id="CHEBI:15377"/>
        <dbReference type="ChEBI" id="CHEBI:15378"/>
        <dbReference type="ChEBI" id="CHEBI:17815"/>
        <dbReference type="ChEBI" id="CHEBI:57880"/>
        <dbReference type="ChEBI" id="CHEBI:58433"/>
    </reaction>
    <physiologicalReaction direction="left-to-right" evidence="10">
        <dbReference type="Rhea" id="RHEA:43485"/>
    </physiologicalReaction>
</comment>
<evidence type="ECO:0000256" key="15">
    <source>
        <dbReference type="SAM" id="Coils"/>
    </source>
</evidence>
<dbReference type="InterPro" id="IPR017946">
    <property type="entry name" value="PLC-like_Pdiesterase_TIM-brl"/>
</dbReference>
<keyword evidence="2 14" id="KW-0479">Metal-binding</keyword>
<dbReference type="InterPro" id="IPR042531">
    <property type="entry name" value="PLC-beta_C_sf"/>
</dbReference>
<keyword evidence="4 14" id="KW-0106">Calcium</keyword>
<dbReference type="Pfam" id="PF08703">
    <property type="entry name" value="PLC-beta_C"/>
    <property type="match status" value="1"/>
</dbReference>
<dbReference type="FunFam" id="2.60.40.150:FF:000105">
    <property type="entry name" value="1-phosphatidylinositol 4,5-bisphosphate phosphodiesterase"/>
    <property type="match status" value="1"/>
</dbReference>
<dbReference type="Proteomes" id="UP000248482">
    <property type="component" value="Unplaced"/>
</dbReference>
<feature type="binding site" evidence="14">
    <location>
        <position position="332"/>
    </location>
    <ligand>
        <name>Ca(2+)</name>
        <dbReference type="ChEBI" id="CHEBI:29108"/>
    </ligand>
</feature>
<dbReference type="Gene3D" id="2.30.29.240">
    <property type="match status" value="1"/>
</dbReference>
<feature type="domain" description="PI-PLC Y-box" evidence="18">
    <location>
        <begin position="518"/>
        <end position="634"/>
    </location>
</feature>
<dbReference type="RefSeq" id="XP_022382377.1">
    <property type="nucleotide sequence ID" value="XM_022526669.1"/>
</dbReference>
<proteinExistence type="predicted"/>
<evidence type="ECO:0000259" key="18">
    <source>
        <dbReference type="PROSITE" id="PS50008"/>
    </source>
</evidence>
<keyword evidence="1" id="KW-0597">Phosphoprotein</keyword>
<evidence type="ECO:0000256" key="12">
    <source>
        <dbReference type="PIRNR" id="PIRNR000956"/>
    </source>
</evidence>
<dbReference type="GO" id="GO:0051209">
    <property type="term" value="P:release of sequestered calcium ion into cytosol"/>
    <property type="evidence" value="ECO:0007669"/>
    <property type="project" value="TreeGrafter"/>
</dbReference>
<dbReference type="CDD" id="cd13361">
    <property type="entry name" value="PH_PLC_beta"/>
    <property type="match status" value="1"/>
</dbReference>
<dbReference type="SMART" id="SM00148">
    <property type="entry name" value="PLCXc"/>
    <property type="match status" value="1"/>
</dbReference>
<dbReference type="PROSITE" id="PS50004">
    <property type="entry name" value="C2"/>
    <property type="match status" value="1"/>
</dbReference>
<dbReference type="PANTHER" id="PTHR10336">
    <property type="entry name" value="PHOSPHOINOSITIDE-SPECIFIC PHOSPHOLIPASE C FAMILY PROTEIN"/>
    <property type="match status" value="1"/>
</dbReference>
<dbReference type="InterPro" id="IPR000008">
    <property type="entry name" value="C2_dom"/>
</dbReference>
<evidence type="ECO:0000256" key="5">
    <source>
        <dbReference type="ARBA" id="ARBA00022963"/>
    </source>
</evidence>
<dbReference type="CDD" id="cd08624">
    <property type="entry name" value="PI-PLCc_beta2"/>
    <property type="match status" value="1"/>
</dbReference>
<dbReference type="InterPro" id="IPR053945">
    <property type="entry name" value="PLCB1-4-like_EFh"/>
</dbReference>
<dbReference type="Pfam" id="PF00388">
    <property type="entry name" value="PI-PLC-X"/>
    <property type="match status" value="1"/>
</dbReference>
<evidence type="ECO:0000256" key="1">
    <source>
        <dbReference type="ARBA" id="ARBA00022553"/>
    </source>
</evidence>
<dbReference type="SUPFAM" id="SSF51695">
    <property type="entry name" value="PLC-like phosphodiesterases"/>
    <property type="match status" value="1"/>
</dbReference>
<accession>A0A2Y9L884</accession>
<keyword evidence="5 12" id="KW-0442">Lipid degradation</keyword>
<keyword evidence="6 15" id="KW-0175">Coiled coil</keyword>
<name>A0A2Y9L884_ENHLU</name>
<keyword evidence="3 12" id="KW-0378">Hydrolase</keyword>
<dbReference type="Gene3D" id="2.60.40.150">
    <property type="entry name" value="C2 domain"/>
    <property type="match status" value="1"/>
</dbReference>
<comment type="cofactor">
    <cofactor evidence="14">
        <name>Ca(2+)</name>
        <dbReference type="ChEBI" id="CHEBI:29108"/>
    </cofactor>
    <text evidence="14">Binds 1 Ca(2+) ion per subunit.</text>
</comment>
<feature type="binding site" evidence="14">
    <location>
        <position position="330"/>
    </location>
    <ligand>
        <name>Ca(2+)</name>
        <dbReference type="ChEBI" id="CHEBI:29108"/>
    </ligand>
</feature>
<evidence type="ECO:0000313" key="20">
    <source>
        <dbReference type="RefSeq" id="XP_022382377.1"/>
    </source>
</evidence>
<feature type="coiled-coil region" evidence="15">
    <location>
        <begin position="1055"/>
        <end position="1119"/>
    </location>
</feature>
<evidence type="ECO:0000256" key="9">
    <source>
        <dbReference type="ARBA" id="ARBA00023674"/>
    </source>
</evidence>
<dbReference type="CDD" id="cd16209">
    <property type="entry name" value="EFh_PI-PLCbeta2"/>
    <property type="match status" value="1"/>
</dbReference>
<dbReference type="InterPro" id="IPR001192">
    <property type="entry name" value="PI-PLC_fam"/>
</dbReference>
<dbReference type="SMART" id="SM00149">
    <property type="entry name" value="PLCYc"/>
    <property type="match status" value="1"/>
</dbReference>
<feature type="active site" evidence="13">
    <location>
        <position position="300"/>
    </location>
</feature>
<dbReference type="GO" id="GO:0005737">
    <property type="term" value="C:cytoplasm"/>
    <property type="evidence" value="ECO:0007669"/>
    <property type="project" value="TreeGrafter"/>
</dbReference>
<feature type="compositionally biased region" description="Basic and acidic residues" evidence="16">
    <location>
        <begin position="844"/>
        <end position="854"/>
    </location>
</feature>
<comment type="catalytic activity">
    <reaction evidence="9">
        <text>a 1,2-diacyl-sn-glycero-3-phospho-(1D-myo-inositol-4,5-bisphosphate) + H2O = 1D-myo-inositol 1,4,5-trisphosphate + a 1,2-diacyl-sn-glycerol + H(+)</text>
        <dbReference type="Rhea" id="RHEA:33179"/>
        <dbReference type="ChEBI" id="CHEBI:15377"/>
        <dbReference type="ChEBI" id="CHEBI:15378"/>
        <dbReference type="ChEBI" id="CHEBI:17815"/>
        <dbReference type="ChEBI" id="CHEBI:58456"/>
        <dbReference type="ChEBI" id="CHEBI:203600"/>
        <dbReference type="EC" id="3.1.4.11"/>
    </reaction>
    <physiologicalReaction direction="left-to-right" evidence="9">
        <dbReference type="Rhea" id="RHEA:33180"/>
    </physiologicalReaction>
</comment>
<evidence type="ECO:0000256" key="3">
    <source>
        <dbReference type="ARBA" id="ARBA00022801"/>
    </source>
</evidence>
<dbReference type="RefSeq" id="XP_022382385.1">
    <property type="nucleotide sequence ID" value="XM_022526677.1"/>
</dbReference>
<dbReference type="Gene3D" id="1.20.1230.10">
    <property type="entry name" value="Phospholipase C beta, distal C-terminal domain"/>
    <property type="match status" value="1"/>
</dbReference>
<evidence type="ECO:0000256" key="8">
    <source>
        <dbReference type="ARBA" id="ARBA00023224"/>
    </source>
</evidence>
<dbReference type="PRINTS" id="PR00390">
    <property type="entry name" value="PHPHLIPASEC"/>
</dbReference>
<organism evidence="19 20">
    <name type="scientific">Enhydra lutris kenyoni</name>
    <name type="common">northern sea otter</name>
    <dbReference type="NCBI Taxonomy" id="391180"/>
    <lineage>
        <taxon>Eukaryota</taxon>
        <taxon>Metazoa</taxon>
        <taxon>Chordata</taxon>
        <taxon>Craniata</taxon>
        <taxon>Vertebrata</taxon>
        <taxon>Euteleostomi</taxon>
        <taxon>Mammalia</taxon>
        <taxon>Eutheria</taxon>
        <taxon>Laurasiatheria</taxon>
        <taxon>Carnivora</taxon>
        <taxon>Caniformia</taxon>
        <taxon>Musteloidea</taxon>
        <taxon>Mustelidae</taxon>
        <taxon>Lutrinae</taxon>
        <taxon>Enhydra</taxon>
    </lineage>
</organism>
<evidence type="ECO:0000256" key="7">
    <source>
        <dbReference type="ARBA" id="ARBA00023098"/>
    </source>
</evidence>
<dbReference type="InterPro" id="IPR014815">
    <property type="entry name" value="PLC-beta_C"/>
</dbReference>
<dbReference type="Pfam" id="PF22631">
    <property type="entry name" value="PLCB1-4-like_EFh"/>
    <property type="match status" value="1"/>
</dbReference>
<dbReference type="FunFam" id="2.30.29.240:FF:000002">
    <property type="entry name" value="1-phosphatidylinositol 4,5-bisphosphate phosphodiesterase"/>
    <property type="match status" value="1"/>
</dbReference>
<dbReference type="InterPro" id="IPR037862">
    <property type="entry name" value="PLC-beta_PH"/>
</dbReference>
<dbReference type="PROSITE" id="PS50008">
    <property type="entry name" value="PIPLC_Y_DOMAIN"/>
    <property type="match status" value="1"/>
</dbReference>
<dbReference type="InterPro" id="IPR001711">
    <property type="entry name" value="PLipase_C_Pinositol-sp_Y"/>
</dbReference>
<feature type="domain" description="C2" evidence="17">
    <location>
        <begin position="634"/>
        <end position="762"/>
    </location>
</feature>
<evidence type="ECO:0000313" key="19">
    <source>
        <dbReference type="Proteomes" id="UP000248482"/>
    </source>
</evidence>
<keyword evidence="7 12" id="KW-0443">Lipid metabolism</keyword>
<evidence type="ECO:0000256" key="13">
    <source>
        <dbReference type="PIRSR" id="PIRSR000956-1"/>
    </source>
</evidence>
<dbReference type="InterPro" id="IPR016280">
    <property type="entry name" value="PLC-beta"/>
</dbReference>
<keyword evidence="19" id="KW-1185">Reference proteome</keyword>
<dbReference type="GO" id="GO:0016042">
    <property type="term" value="P:lipid catabolic process"/>
    <property type="evidence" value="ECO:0007669"/>
    <property type="project" value="UniProtKB-KW"/>
</dbReference>
<dbReference type="CDD" id="cd00275">
    <property type="entry name" value="C2_PLC_like"/>
    <property type="match status" value="1"/>
</dbReference>
<dbReference type="Gene3D" id="1.10.238.10">
    <property type="entry name" value="EF-hand"/>
    <property type="match status" value="1"/>
</dbReference>
<dbReference type="InterPro" id="IPR046969">
    <property type="entry name" value="PLCbeta2_EF"/>
</dbReference>
<evidence type="ECO:0000256" key="6">
    <source>
        <dbReference type="ARBA" id="ARBA00023054"/>
    </source>
</evidence>
<evidence type="ECO:0000256" key="14">
    <source>
        <dbReference type="PIRSR" id="PIRSR000956-2"/>
    </source>
</evidence>
<feature type="binding site" evidence="14">
    <location>
        <position position="301"/>
    </location>
    <ligand>
        <name>Ca(2+)</name>
        <dbReference type="ChEBI" id="CHEBI:29108"/>
    </ligand>
</feature>
<dbReference type="AlphaFoldDB" id="A0A2Y9L884"/>
<protein>
    <recommendedName>
        <fullName evidence="12">1-phosphatidylinositol 4,5-bisphosphate phosphodiesterase</fullName>
        <ecNumber evidence="12">3.1.4.11</ecNumber>
    </recommendedName>
</protein>
<evidence type="ECO:0000259" key="17">
    <source>
        <dbReference type="PROSITE" id="PS50004"/>
    </source>
</evidence>
<dbReference type="SUPFAM" id="SSF47473">
    <property type="entry name" value="EF-hand"/>
    <property type="match status" value="1"/>
</dbReference>
<feature type="active site" evidence="13">
    <location>
        <position position="347"/>
    </location>
</feature>
<feature type="binding site" evidence="14">
    <location>
        <position position="381"/>
    </location>
    <ligand>
        <name>Ca(2+)</name>
        <dbReference type="ChEBI" id="CHEBI:29108"/>
    </ligand>
</feature>
<evidence type="ECO:0000256" key="16">
    <source>
        <dbReference type="SAM" id="MobiDB-lite"/>
    </source>
</evidence>
<evidence type="ECO:0000256" key="2">
    <source>
        <dbReference type="ARBA" id="ARBA00022723"/>
    </source>
</evidence>
<dbReference type="PROSITE" id="PS50007">
    <property type="entry name" value="PIPLC_X_DOMAIN"/>
    <property type="match status" value="1"/>
</dbReference>
<dbReference type="GO" id="GO:0046488">
    <property type="term" value="P:phosphatidylinositol metabolic process"/>
    <property type="evidence" value="ECO:0007669"/>
    <property type="project" value="TreeGrafter"/>
</dbReference>